<dbReference type="Pfam" id="PF19054">
    <property type="entry name" value="DUF5753"/>
    <property type="match status" value="1"/>
</dbReference>
<comment type="caution">
    <text evidence="2">The sequence shown here is derived from an EMBL/GenBank/DDBJ whole genome shotgun (WGS) entry which is preliminary data.</text>
</comment>
<dbReference type="SUPFAM" id="SSF47413">
    <property type="entry name" value="lambda repressor-like DNA-binding domains"/>
    <property type="match status" value="1"/>
</dbReference>
<dbReference type="Proteomes" id="UP000320876">
    <property type="component" value="Unassembled WGS sequence"/>
</dbReference>
<name>A0A542DLK1_AMYCI</name>
<dbReference type="CDD" id="cd00093">
    <property type="entry name" value="HTH_XRE"/>
    <property type="match status" value="1"/>
</dbReference>
<organism evidence="2 3">
    <name type="scientific">Amycolatopsis cihanbeyliensis</name>
    <dbReference type="NCBI Taxonomy" id="1128664"/>
    <lineage>
        <taxon>Bacteria</taxon>
        <taxon>Bacillati</taxon>
        <taxon>Actinomycetota</taxon>
        <taxon>Actinomycetes</taxon>
        <taxon>Pseudonocardiales</taxon>
        <taxon>Pseudonocardiaceae</taxon>
        <taxon>Amycolatopsis</taxon>
    </lineage>
</organism>
<proteinExistence type="predicted"/>
<dbReference type="GO" id="GO:0003677">
    <property type="term" value="F:DNA binding"/>
    <property type="evidence" value="ECO:0007669"/>
    <property type="project" value="InterPro"/>
</dbReference>
<evidence type="ECO:0000259" key="1">
    <source>
        <dbReference type="PROSITE" id="PS50943"/>
    </source>
</evidence>
<dbReference type="InterPro" id="IPR010982">
    <property type="entry name" value="Lambda_DNA-bd_dom_sf"/>
</dbReference>
<feature type="domain" description="HTH cro/C1-type" evidence="1">
    <location>
        <begin position="18"/>
        <end position="72"/>
    </location>
</feature>
<dbReference type="EMBL" id="VFML01000001">
    <property type="protein sequence ID" value="TQJ03966.1"/>
    <property type="molecule type" value="Genomic_DNA"/>
</dbReference>
<evidence type="ECO:0000313" key="3">
    <source>
        <dbReference type="Proteomes" id="UP000320876"/>
    </source>
</evidence>
<dbReference type="InterPro" id="IPR043917">
    <property type="entry name" value="DUF5753"/>
</dbReference>
<evidence type="ECO:0000313" key="2">
    <source>
        <dbReference type="EMBL" id="TQJ03966.1"/>
    </source>
</evidence>
<gene>
    <name evidence="2" type="ORF">FB471_3742</name>
</gene>
<sequence length="291" mass="32631">MSTAQGSTLRRRRLGHELRRLREHAGRTHTEVAETLDCSQAKISKIEAGRVGIRTLELKAVLDLLDVPEDEAEPLLALAREGRQRGVWHKYQDALTTKFASYLALENEAVEIRTYEGEVVPGLLQTEGYANAINNATRPDHQIEVQRYTGARMARQGRLLGGELRLWVVLNEAVIRRVTGGVEVMREQLRHLLELAHRSHVSLQVLPFAAGEHPAMTGPFVLARFANRELDPDVVYLENQTGGLFLEEAAETRRYRESFDTLMQAGLDTGRSARLIGKVLHELTTEAPVGF</sequence>
<dbReference type="RefSeq" id="WP_170220853.1">
    <property type="nucleotide sequence ID" value="NZ_VFML01000001.1"/>
</dbReference>
<dbReference type="Gene3D" id="1.10.260.40">
    <property type="entry name" value="lambda repressor-like DNA-binding domains"/>
    <property type="match status" value="1"/>
</dbReference>
<dbReference type="SMART" id="SM00530">
    <property type="entry name" value="HTH_XRE"/>
    <property type="match status" value="1"/>
</dbReference>
<dbReference type="Pfam" id="PF13560">
    <property type="entry name" value="HTH_31"/>
    <property type="match status" value="1"/>
</dbReference>
<dbReference type="InterPro" id="IPR001387">
    <property type="entry name" value="Cro/C1-type_HTH"/>
</dbReference>
<dbReference type="PROSITE" id="PS50943">
    <property type="entry name" value="HTH_CROC1"/>
    <property type="match status" value="1"/>
</dbReference>
<dbReference type="AlphaFoldDB" id="A0A542DLK1"/>
<protein>
    <submittedName>
        <fullName evidence="2">Helix-turn-helix protein</fullName>
    </submittedName>
</protein>
<accession>A0A542DLK1</accession>
<keyword evidence="3" id="KW-1185">Reference proteome</keyword>
<reference evidence="2 3" key="1">
    <citation type="submission" date="2019-06" db="EMBL/GenBank/DDBJ databases">
        <title>Sequencing the genomes of 1000 actinobacteria strains.</title>
        <authorList>
            <person name="Klenk H.-P."/>
        </authorList>
    </citation>
    <scope>NUCLEOTIDE SEQUENCE [LARGE SCALE GENOMIC DNA]</scope>
    <source>
        <strain evidence="2 3">DSM 45679</strain>
    </source>
</reference>